<comment type="caution">
    <text evidence="6">The sequence shown here is derived from an EMBL/GenBank/DDBJ whole genome shotgun (WGS) entry which is preliminary data.</text>
</comment>
<evidence type="ECO:0000256" key="1">
    <source>
        <dbReference type="ARBA" id="ARBA00022729"/>
    </source>
</evidence>
<accession>A0A815MJR0</accession>
<dbReference type="EMBL" id="CAJNOH010001062">
    <property type="protein sequence ID" value="CAF1170481.1"/>
    <property type="molecule type" value="Genomic_DNA"/>
</dbReference>
<evidence type="ECO:0000313" key="5">
    <source>
        <dbReference type="EMBL" id="CAF1170481.1"/>
    </source>
</evidence>
<dbReference type="GO" id="GO:0005576">
    <property type="term" value="C:extracellular region"/>
    <property type="evidence" value="ECO:0007669"/>
    <property type="project" value="TreeGrafter"/>
</dbReference>
<reference evidence="6" key="1">
    <citation type="submission" date="2021-02" db="EMBL/GenBank/DDBJ databases">
        <authorList>
            <person name="Nowell W R."/>
        </authorList>
    </citation>
    <scope>NUCLEOTIDE SEQUENCE</scope>
</reference>
<dbReference type="Proteomes" id="UP000663870">
    <property type="component" value="Unassembled WGS sequence"/>
</dbReference>
<feature type="repeat" description="NHL" evidence="4">
    <location>
        <begin position="304"/>
        <end position="338"/>
    </location>
</feature>
<keyword evidence="7" id="KW-1185">Reference proteome</keyword>
<organism evidence="6 7">
    <name type="scientific">Rotaria sordida</name>
    <dbReference type="NCBI Taxonomy" id="392033"/>
    <lineage>
        <taxon>Eukaryota</taxon>
        <taxon>Metazoa</taxon>
        <taxon>Spiralia</taxon>
        <taxon>Gnathifera</taxon>
        <taxon>Rotifera</taxon>
        <taxon>Eurotatoria</taxon>
        <taxon>Bdelloidea</taxon>
        <taxon>Philodinida</taxon>
        <taxon>Philodinidae</taxon>
        <taxon>Rotaria</taxon>
    </lineage>
</organism>
<dbReference type="PANTHER" id="PTHR10680">
    <property type="entry name" value="PEPTIDYL-GLYCINE ALPHA-AMIDATING MONOOXYGENASE"/>
    <property type="match status" value="1"/>
</dbReference>
<keyword evidence="3" id="KW-0325">Glycoprotein</keyword>
<dbReference type="SUPFAM" id="SSF63825">
    <property type="entry name" value="YWTD domain"/>
    <property type="match status" value="1"/>
</dbReference>
<proteinExistence type="predicted"/>
<dbReference type="CDD" id="cd05819">
    <property type="entry name" value="NHL"/>
    <property type="match status" value="1"/>
</dbReference>
<keyword evidence="2" id="KW-0677">Repeat</keyword>
<sequence length="341" mass="37312">MEDCILVVTTYYPTKVGAFSLIAFGLASVTFSSIDISTTPSIPADAQWKQNGVTAAGGTGQGNATNQLDSPDGLLLDGDQIVFITDVNNHRVIQWNIGDTNGQVVAGNHEAGNRMYQLYEPTDVLLDKETDSFIICDSQNQRVVRWSRRKGTTQGEVLIGNIRCWGLAMDDQRYLYVSDTLNDAVRRYRLGEKIGTLIAGGNGKGDGLHQFSQPSYLFIDQQQTVYVSDSNNHRVVKWNKDAEKGILVAGSGSQGTDMAQLAFPYGLFVDTLGTVYVADSGNDRVMRWPQGANQGTVIIGNNGRGDGPNQFNGIGALAFDRQGNLYVVDWKNHRVQCFVIQ</sequence>
<dbReference type="Gene3D" id="2.40.10.500">
    <property type="match status" value="1"/>
</dbReference>
<dbReference type="AlphaFoldDB" id="A0A815MJR0"/>
<dbReference type="InterPro" id="IPR011042">
    <property type="entry name" value="6-blade_b-propeller_TolB-like"/>
</dbReference>
<dbReference type="Pfam" id="PF01436">
    <property type="entry name" value="NHL"/>
    <property type="match status" value="1"/>
</dbReference>
<keyword evidence="1" id="KW-0732">Signal</keyword>
<dbReference type="PROSITE" id="PS51125">
    <property type="entry name" value="NHL"/>
    <property type="match status" value="2"/>
</dbReference>
<feature type="repeat" description="NHL" evidence="4">
    <location>
        <begin position="204"/>
        <end position="241"/>
    </location>
</feature>
<dbReference type="EMBL" id="CAJNOL010001823">
    <property type="protein sequence ID" value="CAF1424226.1"/>
    <property type="molecule type" value="Genomic_DNA"/>
</dbReference>
<evidence type="ECO:0000313" key="6">
    <source>
        <dbReference type="EMBL" id="CAF1424226.1"/>
    </source>
</evidence>
<evidence type="ECO:0000256" key="2">
    <source>
        <dbReference type="ARBA" id="ARBA00022737"/>
    </source>
</evidence>
<dbReference type="Proteomes" id="UP000663854">
    <property type="component" value="Unassembled WGS sequence"/>
</dbReference>
<evidence type="ECO:0000256" key="4">
    <source>
        <dbReference type="PROSITE-ProRule" id="PRU00504"/>
    </source>
</evidence>
<dbReference type="PANTHER" id="PTHR10680:SF28">
    <property type="entry name" value="SMP-30_GLUCONOLACTONASE_LRE-LIKE REGION DOMAIN-CONTAINING PROTEIN"/>
    <property type="match status" value="1"/>
</dbReference>
<protein>
    <submittedName>
        <fullName evidence="6">Uncharacterized protein</fullName>
    </submittedName>
</protein>
<gene>
    <name evidence="6" type="ORF">JXQ802_LOCUS36043</name>
    <name evidence="5" type="ORF">PYM288_LOCUS23247</name>
</gene>
<evidence type="ECO:0000256" key="3">
    <source>
        <dbReference type="ARBA" id="ARBA00023180"/>
    </source>
</evidence>
<evidence type="ECO:0000313" key="7">
    <source>
        <dbReference type="Proteomes" id="UP000663870"/>
    </source>
</evidence>
<dbReference type="Gene3D" id="2.120.10.30">
    <property type="entry name" value="TolB, C-terminal domain"/>
    <property type="match status" value="2"/>
</dbReference>
<dbReference type="InterPro" id="IPR001258">
    <property type="entry name" value="NHL_repeat"/>
</dbReference>
<name>A0A815MJR0_9BILA</name>